<accession>A0ABS2FL45</accession>
<keyword evidence="3" id="KW-1185">Reference proteome</keyword>
<protein>
    <submittedName>
        <fullName evidence="2">DUF4180 domain-containing protein</fullName>
    </submittedName>
</protein>
<evidence type="ECO:0000313" key="3">
    <source>
        <dbReference type="Proteomes" id="UP000767334"/>
    </source>
</evidence>
<organism evidence="2 3">
    <name type="scientific">Clostridium saudiense</name>
    <dbReference type="NCBI Taxonomy" id="1414720"/>
    <lineage>
        <taxon>Bacteria</taxon>
        <taxon>Bacillati</taxon>
        <taxon>Bacillota</taxon>
        <taxon>Clostridia</taxon>
        <taxon>Eubacteriales</taxon>
        <taxon>Clostridiaceae</taxon>
        <taxon>Clostridium</taxon>
    </lineage>
</organism>
<dbReference type="InterPro" id="IPR025438">
    <property type="entry name" value="DUF4180"/>
</dbReference>
<evidence type="ECO:0000313" key="2">
    <source>
        <dbReference type="EMBL" id="MBM6820727.1"/>
    </source>
</evidence>
<comment type="caution">
    <text evidence="2">The sequence shown here is derived from an EMBL/GenBank/DDBJ whole genome shotgun (WGS) entry which is preliminary data.</text>
</comment>
<dbReference type="Pfam" id="PF13788">
    <property type="entry name" value="DUF4180"/>
    <property type="match status" value="1"/>
</dbReference>
<evidence type="ECO:0000259" key="1">
    <source>
        <dbReference type="Pfam" id="PF13788"/>
    </source>
</evidence>
<sequence>MYDEIKIASEQDILDIVAICFENRISSIIIDGRCLSEEFYDLKTKMLGIALQKFINYNIRVAFIIDKDKAVSDRFKELVLEINKGVNFRVCSNVEDAETWLLK</sequence>
<feature type="domain" description="DUF4180" evidence="1">
    <location>
        <begin position="3"/>
        <end position="101"/>
    </location>
</feature>
<gene>
    <name evidence="2" type="ORF">H6A19_15535</name>
</gene>
<reference evidence="2 3" key="1">
    <citation type="journal article" date="2021" name="Sci. Rep.">
        <title>The distribution of antibiotic resistance genes in chicken gut microbiota commensals.</title>
        <authorList>
            <person name="Juricova H."/>
            <person name="Matiasovicova J."/>
            <person name="Kubasova T."/>
            <person name="Cejkova D."/>
            <person name="Rychlik I."/>
        </authorList>
    </citation>
    <scope>NUCLEOTIDE SEQUENCE [LARGE SCALE GENOMIC DNA]</scope>
    <source>
        <strain evidence="2 3">An435</strain>
    </source>
</reference>
<proteinExistence type="predicted"/>
<name>A0ABS2FL45_9CLOT</name>
<dbReference type="Proteomes" id="UP000767334">
    <property type="component" value="Unassembled WGS sequence"/>
</dbReference>
<dbReference type="EMBL" id="JACJLL010000153">
    <property type="protein sequence ID" value="MBM6820727.1"/>
    <property type="molecule type" value="Genomic_DNA"/>
</dbReference>